<reference evidence="1 2" key="1">
    <citation type="journal article" date="2022" name="Genome Biol. Evol.">
        <title>The Spruce Budworm Genome: Reconstructing the Evolutionary History of Antifreeze Proteins.</title>
        <authorList>
            <person name="Beliveau C."/>
            <person name="Gagne P."/>
            <person name="Picq S."/>
            <person name="Vernygora O."/>
            <person name="Keeling C.I."/>
            <person name="Pinkney K."/>
            <person name="Doucet D."/>
            <person name="Wen F."/>
            <person name="Johnston J.S."/>
            <person name="Maaroufi H."/>
            <person name="Boyle B."/>
            <person name="Laroche J."/>
            <person name="Dewar K."/>
            <person name="Juretic N."/>
            <person name="Blackburn G."/>
            <person name="Nisole A."/>
            <person name="Brunet B."/>
            <person name="Brandao M."/>
            <person name="Lumley L."/>
            <person name="Duan J."/>
            <person name="Quan G."/>
            <person name="Lucarotti C.J."/>
            <person name="Roe A.D."/>
            <person name="Sperling F.A.H."/>
            <person name="Levesque R.C."/>
            <person name="Cusson M."/>
        </authorList>
    </citation>
    <scope>NUCLEOTIDE SEQUENCE [LARGE SCALE GENOMIC DNA]</scope>
    <source>
        <strain evidence="1">Glfc:IPQL:Cfum</strain>
    </source>
</reference>
<organism evidence="1 2">
    <name type="scientific">Choristoneura fumiferana</name>
    <name type="common">Spruce budworm moth</name>
    <name type="synonym">Archips fumiferana</name>
    <dbReference type="NCBI Taxonomy" id="7141"/>
    <lineage>
        <taxon>Eukaryota</taxon>
        <taxon>Metazoa</taxon>
        <taxon>Ecdysozoa</taxon>
        <taxon>Arthropoda</taxon>
        <taxon>Hexapoda</taxon>
        <taxon>Insecta</taxon>
        <taxon>Pterygota</taxon>
        <taxon>Neoptera</taxon>
        <taxon>Endopterygota</taxon>
        <taxon>Lepidoptera</taxon>
        <taxon>Glossata</taxon>
        <taxon>Ditrysia</taxon>
        <taxon>Tortricoidea</taxon>
        <taxon>Tortricidae</taxon>
        <taxon>Tortricinae</taxon>
        <taxon>Choristoneura</taxon>
    </lineage>
</organism>
<dbReference type="EMBL" id="CM046131">
    <property type="protein sequence ID" value="KAI8429431.1"/>
    <property type="molecule type" value="Genomic_DNA"/>
</dbReference>
<name>A0ACC0JYV4_CHOFU</name>
<accession>A0ACC0JYV4</accession>
<comment type="caution">
    <text evidence="1">The sequence shown here is derived from an EMBL/GenBank/DDBJ whole genome shotgun (WGS) entry which is preliminary data.</text>
</comment>
<evidence type="ECO:0000313" key="1">
    <source>
        <dbReference type="EMBL" id="KAI8429431.1"/>
    </source>
</evidence>
<proteinExistence type="predicted"/>
<keyword evidence="2" id="KW-1185">Reference proteome</keyword>
<gene>
    <name evidence="1" type="ORF">MSG28_000072</name>
</gene>
<dbReference type="Proteomes" id="UP001064048">
    <property type="component" value="Chromosome Z"/>
</dbReference>
<evidence type="ECO:0000313" key="2">
    <source>
        <dbReference type="Proteomes" id="UP001064048"/>
    </source>
</evidence>
<sequence length="197" mass="22522">MSLLVENGDRGQYLMYVPLQGVPEGKKLDPVDVRFKQTGDNEVLGMMLCESQEVYAMARISKVPRKAHLQDAAARLNYRCRGGKSYLYAGHNWMPIPEQDERTFWSPLRQTRYMQLDVDDRDLLPRPATATDERDRVAHVTKDSRFNSRAQRGCRALTPERSEGFKMGVLRSDGVDFSGSRLLTMRKASNLMDYGVQ</sequence>
<protein>
    <submittedName>
        <fullName evidence="1">Uncharacterized protein</fullName>
    </submittedName>
</protein>